<dbReference type="Pfam" id="PF13083">
    <property type="entry name" value="KH_KhpA-B"/>
    <property type="match status" value="1"/>
</dbReference>
<dbReference type="CDD" id="cd02414">
    <property type="entry name" value="KH-II_Jag"/>
    <property type="match status" value="1"/>
</dbReference>
<dbReference type="RefSeq" id="WP_154433417.1">
    <property type="nucleotide sequence ID" value="NZ_VUNC01000001.1"/>
</dbReference>
<dbReference type="InterPro" id="IPR036867">
    <property type="entry name" value="R3H_dom_sf"/>
</dbReference>
<evidence type="ECO:0000259" key="2">
    <source>
        <dbReference type="PROSITE" id="PS51061"/>
    </source>
</evidence>
<organism evidence="3 4">
    <name type="scientific">Olsenella porci</name>
    <dbReference type="NCBI Taxonomy" id="2652279"/>
    <lineage>
        <taxon>Bacteria</taxon>
        <taxon>Bacillati</taxon>
        <taxon>Actinomycetota</taxon>
        <taxon>Coriobacteriia</taxon>
        <taxon>Coriobacteriales</taxon>
        <taxon>Atopobiaceae</taxon>
        <taxon>Olsenella</taxon>
    </lineage>
</organism>
<proteinExistence type="predicted"/>
<evidence type="ECO:0000256" key="1">
    <source>
        <dbReference type="SAM" id="MobiDB-lite"/>
    </source>
</evidence>
<dbReference type="PANTHER" id="PTHR35800:SF1">
    <property type="entry name" value="RNA-BINDING PROTEIN KHPB"/>
    <property type="match status" value="1"/>
</dbReference>
<feature type="region of interest" description="Disordered" evidence="1">
    <location>
        <begin position="171"/>
        <end position="190"/>
    </location>
</feature>
<feature type="region of interest" description="Disordered" evidence="1">
    <location>
        <begin position="1"/>
        <end position="21"/>
    </location>
</feature>
<dbReference type="InterPro" id="IPR039247">
    <property type="entry name" value="KhpB"/>
</dbReference>
<comment type="caution">
    <text evidence="3">The sequence shown here is derived from an EMBL/GenBank/DDBJ whole genome shotgun (WGS) entry which is preliminary data.</text>
</comment>
<name>A0A6N7X800_9ACTN</name>
<evidence type="ECO:0000313" key="3">
    <source>
        <dbReference type="EMBL" id="MST71650.1"/>
    </source>
</evidence>
<dbReference type="CDD" id="cd02644">
    <property type="entry name" value="R3H_jag"/>
    <property type="match status" value="1"/>
</dbReference>
<dbReference type="InterPro" id="IPR034079">
    <property type="entry name" value="R3H_KhpB"/>
</dbReference>
<protein>
    <submittedName>
        <fullName evidence="3">KH domain-containing protein</fullName>
    </submittedName>
</protein>
<dbReference type="InterPro" id="IPR015946">
    <property type="entry name" value="KH_dom-like_a/b"/>
</dbReference>
<keyword evidence="4" id="KW-1185">Reference proteome</keyword>
<gene>
    <name evidence="3" type="ORF">FYJ68_00730</name>
</gene>
<dbReference type="GO" id="GO:0003723">
    <property type="term" value="F:RNA binding"/>
    <property type="evidence" value="ECO:0007669"/>
    <property type="project" value="InterPro"/>
</dbReference>
<dbReference type="Pfam" id="PF01424">
    <property type="entry name" value="R3H"/>
    <property type="match status" value="1"/>
</dbReference>
<dbReference type="EMBL" id="VUNC01000001">
    <property type="protein sequence ID" value="MST71650.1"/>
    <property type="molecule type" value="Genomic_DNA"/>
</dbReference>
<accession>A0A6N7X800</accession>
<reference evidence="3 4" key="1">
    <citation type="submission" date="2019-08" db="EMBL/GenBank/DDBJ databases">
        <title>In-depth cultivation of the pig gut microbiome towards novel bacterial diversity and tailored functional studies.</title>
        <authorList>
            <person name="Wylensek D."/>
            <person name="Hitch T.C.A."/>
            <person name="Clavel T."/>
        </authorList>
    </citation>
    <scope>NUCLEOTIDE SEQUENCE [LARGE SCALE GENOMIC DNA]</scope>
    <source>
        <strain evidence="3 4">CA-Schmier-601-WT-1</strain>
    </source>
</reference>
<dbReference type="InterPro" id="IPR038008">
    <property type="entry name" value="Jag_KH"/>
</dbReference>
<dbReference type="Gene3D" id="3.30.1370.50">
    <property type="entry name" value="R3H-like domain"/>
    <property type="match status" value="1"/>
</dbReference>
<dbReference type="Gene3D" id="3.30.300.20">
    <property type="match status" value="1"/>
</dbReference>
<feature type="domain" description="R3H" evidence="2">
    <location>
        <begin position="125"/>
        <end position="190"/>
    </location>
</feature>
<dbReference type="PANTHER" id="PTHR35800">
    <property type="entry name" value="PROTEIN JAG"/>
    <property type="match status" value="1"/>
</dbReference>
<evidence type="ECO:0000313" key="4">
    <source>
        <dbReference type="Proteomes" id="UP000469325"/>
    </source>
</evidence>
<dbReference type="AlphaFoldDB" id="A0A6N7X800"/>
<dbReference type="PROSITE" id="PS51061">
    <property type="entry name" value="R3H"/>
    <property type="match status" value="1"/>
</dbReference>
<sequence>MEDEKIVSAEETDEASRAQDDFASVREHFEAGQELSDEEVDKIADVAVGYLKAILSYFGEDGVSIDEYDGDDGELILDVNGGDLAVLIGRHGRTLDALQMIITSFMSNRLKFHYPVVIDVEGYKGRRKQKLQSLALSAASRAKTQGRVALPPMNAYERRIVHLALVDDEGVTTHSEGSEPERRVVVTSVR</sequence>
<dbReference type="InterPro" id="IPR001374">
    <property type="entry name" value="R3H_dom"/>
</dbReference>
<dbReference type="Proteomes" id="UP000469325">
    <property type="component" value="Unassembled WGS sequence"/>
</dbReference>
<dbReference type="SUPFAM" id="SSF82708">
    <property type="entry name" value="R3H domain"/>
    <property type="match status" value="1"/>
</dbReference>
<dbReference type="SMART" id="SM00393">
    <property type="entry name" value="R3H"/>
    <property type="match status" value="1"/>
</dbReference>